<keyword evidence="2" id="KW-0812">Transmembrane</keyword>
<feature type="region of interest" description="Disordered" evidence="1">
    <location>
        <begin position="13"/>
        <end position="45"/>
    </location>
</feature>
<feature type="transmembrane region" description="Helical" evidence="2">
    <location>
        <begin position="55"/>
        <end position="76"/>
    </location>
</feature>
<proteinExistence type="predicted"/>
<dbReference type="InterPro" id="IPR016024">
    <property type="entry name" value="ARM-type_fold"/>
</dbReference>
<reference evidence="3" key="1">
    <citation type="submission" date="2021-02" db="EMBL/GenBank/DDBJ databases">
        <authorList>
            <person name="Dougan E. K."/>
            <person name="Rhodes N."/>
            <person name="Thang M."/>
            <person name="Chan C."/>
        </authorList>
    </citation>
    <scope>NUCLEOTIDE SEQUENCE</scope>
</reference>
<protein>
    <submittedName>
        <fullName evidence="3">Uncharacterized protein</fullName>
    </submittedName>
</protein>
<dbReference type="GO" id="GO:0005759">
    <property type="term" value="C:mitochondrial matrix"/>
    <property type="evidence" value="ECO:0007669"/>
    <property type="project" value="TreeGrafter"/>
</dbReference>
<keyword evidence="2" id="KW-1133">Transmembrane helix</keyword>
<name>A0A813IW73_POLGL</name>
<keyword evidence="2" id="KW-0472">Membrane</keyword>
<comment type="caution">
    <text evidence="3">The sequence shown here is derived from an EMBL/GenBank/DDBJ whole genome shotgun (WGS) entry which is preliminary data.</text>
</comment>
<dbReference type="GO" id="GO:0000963">
    <property type="term" value="P:mitochondrial RNA processing"/>
    <property type="evidence" value="ECO:0007669"/>
    <property type="project" value="TreeGrafter"/>
</dbReference>
<accession>A0A813IW73</accession>
<dbReference type="EMBL" id="CAJNNW010014764">
    <property type="protein sequence ID" value="CAE8656976.1"/>
    <property type="molecule type" value="Genomic_DNA"/>
</dbReference>
<organism evidence="3 4">
    <name type="scientific">Polarella glacialis</name>
    <name type="common">Dinoflagellate</name>
    <dbReference type="NCBI Taxonomy" id="89957"/>
    <lineage>
        <taxon>Eukaryota</taxon>
        <taxon>Sar</taxon>
        <taxon>Alveolata</taxon>
        <taxon>Dinophyceae</taxon>
        <taxon>Suessiales</taxon>
        <taxon>Suessiaceae</taxon>
        <taxon>Polarella</taxon>
    </lineage>
</organism>
<evidence type="ECO:0000256" key="2">
    <source>
        <dbReference type="SAM" id="Phobius"/>
    </source>
</evidence>
<sequence length="602" mass="66473">MAPRCLQPAMLTLFHGGNNNSKNNKNNNNNNNNLDNNNNRNRNRNINRRRRSFGVGARLPIVTVFAALVLASAGWIGGQDLFSNSGGTSGSGKNNNNKKIDGWKQDAGSEYRGSHELVGSSACGLCFHALPQRPAWASKARARPSLVGTGLPAWHSASSQPPLSASVQRFAQDNLKRLTSELSSATSAQAVLNVLEQEEMSKLNEFHIGAAFTRLARNKRDFTSAVRESPVWRKLTVRLLEMIDTEDGLPARECANVFWSIASLQSETPELQELLPRLIENAKFTAPDMDPQAFCNIVWSCAKSRLSSSQLHDLLPPILERLADRADFLTAQDIANCIWSSAKLKADAPEILEVMPVLMEMAEKKALNFNAQELSNIIWSMATLREEMPELQELLPALLKALPKRAMARAIADGPGHRHRDRSPEAHDVANVVWSLGVLKAGDLAGHDVLCYLANRGTPIIKKFIPQGLANAAWGFALCGFKDAQFMSAAAAQAVASVPSWSKKDLSMALPVITWAFAKLNMSNSALLASTAKHLPPVRRSASDWTICALAWSYDKLDPQRDFADFQDKLAKELKRRKLSPQDVERSQLGQHAWQKRPERRQ</sequence>
<dbReference type="Proteomes" id="UP000626109">
    <property type="component" value="Unassembled WGS sequence"/>
</dbReference>
<gene>
    <name evidence="3" type="ORF">PGLA2088_LOCUS12503</name>
</gene>
<evidence type="ECO:0000313" key="4">
    <source>
        <dbReference type="Proteomes" id="UP000626109"/>
    </source>
</evidence>
<dbReference type="GO" id="GO:0003723">
    <property type="term" value="F:RNA binding"/>
    <property type="evidence" value="ECO:0007669"/>
    <property type="project" value="TreeGrafter"/>
</dbReference>
<feature type="compositionally biased region" description="Low complexity" evidence="1">
    <location>
        <begin position="18"/>
        <end position="40"/>
    </location>
</feature>
<dbReference type="PANTHER" id="PTHR21228:SF40">
    <property type="entry name" value="LD45607P"/>
    <property type="match status" value="1"/>
</dbReference>
<dbReference type="InterPro" id="IPR050870">
    <property type="entry name" value="FAST_kinase"/>
</dbReference>
<dbReference type="AlphaFoldDB" id="A0A813IW73"/>
<dbReference type="GO" id="GO:0035770">
    <property type="term" value="C:ribonucleoprotein granule"/>
    <property type="evidence" value="ECO:0007669"/>
    <property type="project" value="TreeGrafter"/>
</dbReference>
<dbReference type="GO" id="GO:0044528">
    <property type="term" value="P:regulation of mitochondrial mRNA stability"/>
    <property type="evidence" value="ECO:0007669"/>
    <property type="project" value="TreeGrafter"/>
</dbReference>
<evidence type="ECO:0000256" key="1">
    <source>
        <dbReference type="SAM" id="MobiDB-lite"/>
    </source>
</evidence>
<evidence type="ECO:0000313" key="3">
    <source>
        <dbReference type="EMBL" id="CAE8656976.1"/>
    </source>
</evidence>
<dbReference type="PANTHER" id="PTHR21228">
    <property type="entry name" value="FAST LEU-RICH DOMAIN-CONTAINING"/>
    <property type="match status" value="1"/>
</dbReference>
<dbReference type="SUPFAM" id="SSF48371">
    <property type="entry name" value="ARM repeat"/>
    <property type="match status" value="1"/>
</dbReference>
<feature type="region of interest" description="Disordered" evidence="1">
    <location>
        <begin position="577"/>
        <end position="602"/>
    </location>
</feature>